<feature type="compositionally biased region" description="Basic and acidic residues" evidence="1">
    <location>
        <begin position="547"/>
        <end position="585"/>
    </location>
</feature>
<keyword evidence="3" id="KW-1185">Reference proteome</keyword>
<feature type="region of interest" description="Disordered" evidence="1">
    <location>
        <begin position="511"/>
        <end position="670"/>
    </location>
</feature>
<sequence length="829" mass="94648">MVVIVVVVVAETHRKAKEFANEENGMLIISTKENIKRTSLQHISQCHLNSDVLSESNHHCHCFASALGNNLHFITKILSSKENYKATVLKNKYEDEFFSPWESNSIKYLSTNLKKKIIMNKYSNVGGACLHTYITEQFDEKKTEITDDLNPKNELLFDVCQKKKKKRDLQNIVNTEKRLQRSFTDDSFPKYQISFRLHRTSKAKQVNFCYIVLIIQKDFNQATSIMSIKNYQRKIRRNIYLSLQNCFANCRRNYVCLRYGIDHCTVLDEMILAVINLCWWLNQYGQSKEKSTSGRKPEKDIQLLPVLILKNTQYIFTGASKPLNSELFTHLGGKANQPKCTSKLSLKKTKTDTDKHRFTETKSKENISENKTGFGEVIDITSPQKEKEIITSPVFKKTNTNIKTCDKEPTVIPETQYFISPVTPTCKSRGDNKTVNSPSDDLLIIPDTPEDSTSEFGKKRKNFSRSFLIGSSSLGRRPGQKITPDHSKKTKKILQKKKNLISVSVNFNQSSEKLHSETSITKEEDSTNDYTEKSPEKFTDFCEDPNESFKEKEEKELQSPEKISEDSVKDTENLWHVDIDSDNSKNSENAEGDTPVKFNDSNSKFKRMSKPGLSPAAKKVNSQSNLDTADESDTTMTETKSPELEKEKVKRVLSLGVSNKRKLKSSNTSKLNAYQMSMNISNKKKNATDIKHVNLEDDDVLGEILQELKQTPKSTIVVSKGKSSKSPSVFTKNKDSLSSNRHKSLDHFDQSLTEEEMNYFSELDNQLHTKCITEENTSKQVVKEYPLLAYVKGTKYPEKTKNPTKKKKELSDKKGLNLAPDNKNLDKIV</sequence>
<feature type="compositionally biased region" description="Basic and acidic residues" evidence="1">
    <location>
        <begin position="512"/>
        <end position="540"/>
    </location>
</feature>
<feature type="region of interest" description="Disordered" evidence="1">
    <location>
        <begin position="714"/>
        <end position="742"/>
    </location>
</feature>
<feature type="region of interest" description="Disordered" evidence="1">
    <location>
        <begin position="427"/>
        <end position="457"/>
    </location>
</feature>
<organism evidence="2 3">
    <name type="scientific">Tegillarca granosa</name>
    <name type="common">Malaysian cockle</name>
    <name type="synonym">Anadara granosa</name>
    <dbReference type="NCBI Taxonomy" id="220873"/>
    <lineage>
        <taxon>Eukaryota</taxon>
        <taxon>Metazoa</taxon>
        <taxon>Spiralia</taxon>
        <taxon>Lophotrochozoa</taxon>
        <taxon>Mollusca</taxon>
        <taxon>Bivalvia</taxon>
        <taxon>Autobranchia</taxon>
        <taxon>Pteriomorphia</taxon>
        <taxon>Arcoida</taxon>
        <taxon>Arcoidea</taxon>
        <taxon>Arcidae</taxon>
        <taxon>Tegillarca</taxon>
    </lineage>
</organism>
<dbReference type="Proteomes" id="UP001217089">
    <property type="component" value="Unassembled WGS sequence"/>
</dbReference>
<evidence type="ECO:0000313" key="2">
    <source>
        <dbReference type="EMBL" id="KAJ8311786.1"/>
    </source>
</evidence>
<feature type="compositionally biased region" description="Low complexity" evidence="1">
    <location>
        <begin position="714"/>
        <end position="729"/>
    </location>
</feature>
<feature type="region of interest" description="Disordered" evidence="1">
    <location>
        <begin position="470"/>
        <end position="493"/>
    </location>
</feature>
<name>A0ABQ9F6F4_TEGGR</name>
<dbReference type="EMBL" id="JARBDR010000492">
    <property type="protein sequence ID" value="KAJ8311786.1"/>
    <property type="molecule type" value="Genomic_DNA"/>
</dbReference>
<protein>
    <submittedName>
        <fullName evidence="2">Uncharacterized protein</fullName>
    </submittedName>
</protein>
<evidence type="ECO:0000313" key="3">
    <source>
        <dbReference type="Proteomes" id="UP001217089"/>
    </source>
</evidence>
<feature type="compositionally biased region" description="Basic and acidic residues" evidence="1">
    <location>
        <begin position="640"/>
        <end position="650"/>
    </location>
</feature>
<gene>
    <name evidence="2" type="ORF">KUTeg_010667</name>
</gene>
<evidence type="ECO:0000256" key="1">
    <source>
        <dbReference type="SAM" id="MobiDB-lite"/>
    </source>
</evidence>
<proteinExistence type="predicted"/>
<comment type="caution">
    <text evidence="2">The sequence shown here is derived from an EMBL/GenBank/DDBJ whole genome shotgun (WGS) entry which is preliminary data.</text>
</comment>
<feature type="region of interest" description="Disordered" evidence="1">
    <location>
        <begin position="795"/>
        <end position="829"/>
    </location>
</feature>
<reference evidence="2 3" key="1">
    <citation type="submission" date="2022-12" db="EMBL/GenBank/DDBJ databases">
        <title>Chromosome-level genome of Tegillarca granosa.</title>
        <authorList>
            <person name="Kim J."/>
        </authorList>
    </citation>
    <scope>NUCLEOTIDE SEQUENCE [LARGE SCALE GENOMIC DNA]</scope>
    <source>
        <strain evidence="2">Teg-2019</strain>
        <tissue evidence="2">Adductor muscle</tissue>
    </source>
</reference>
<accession>A0ABQ9F6F4</accession>